<dbReference type="EMBL" id="BMYU01000002">
    <property type="protein sequence ID" value="GGX36607.1"/>
    <property type="molecule type" value="Genomic_DNA"/>
</dbReference>
<dbReference type="Proteomes" id="UP000653343">
    <property type="component" value="Unassembled WGS sequence"/>
</dbReference>
<evidence type="ECO:0000256" key="3">
    <source>
        <dbReference type="ARBA" id="ARBA00022989"/>
    </source>
</evidence>
<evidence type="ECO:0000256" key="2">
    <source>
        <dbReference type="ARBA" id="ARBA00022692"/>
    </source>
</evidence>
<keyword evidence="2 5" id="KW-0812">Transmembrane</keyword>
<feature type="transmembrane region" description="Helical" evidence="5">
    <location>
        <begin position="71"/>
        <end position="91"/>
    </location>
</feature>
<dbReference type="InterPro" id="IPR051533">
    <property type="entry name" value="WaaL-like"/>
</dbReference>
<comment type="subcellular location">
    <subcellularLocation>
        <location evidence="1">Membrane</location>
        <topology evidence="1">Multi-pass membrane protein</topology>
    </subcellularLocation>
</comment>
<keyword evidence="4 5" id="KW-0472">Membrane</keyword>
<feature type="transmembrane region" description="Helical" evidence="5">
    <location>
        <begin position="231"/>
        <end position="259"/>
    </location>
</feature>
<evidence type="ECO:0000256" key="1">
    <source>
        <dbReference type="ARBA" id="ARBA00004141"/>
    </source>
</evidence>
<evidence type="ECO:0000259" key="6">
    <source>
        <dbReference type="Pfam" id="PF04932"/>
    </source>
</evidence>
<dbReference type="Pfam" id="PF04932">
    <property type="entry name" value="Wzy_C"/>
    <property type="match status" value="1"/>
</dbReference>
<keyword evidence="8" id="KW-1185">Reference proteome</keyword>
<gene>
    <name evidence="7" type="ORF">GCM10010946_13070</name>
</gene>
<feature type="transmembrane region" description="Helical" evidence="5">
    <location>
        <begin position="347"/>
        <end position="370"/>
    </location>
</feature>
<feature type="transmembrane region" description="Helical" evidence="5">
    <location>
        <begin position="382"/>
        <end position="406"/>
    </location>
</feature>
<dbReference type="InterPro" id="IPR007016">
    <property type="entry name" value="O-antigen_ligase-rel_domated"/>
</dbReference>
<evidence type="ECO:0000313" key="7">
    <source>
        <dbReference type="EMBL" id="GGX36607.1"/>
    </source>
</evidence>
<dbReference type="PANTHER" id="PTHR37422">
    <property type="entry name" value="TEICHURONIC ACID BIOSYNTHESIS PROTEIN TUAE"/>
    <property type="match status" value="1"/>
</dbReference>
<organism evidence="7 8">
    <name type="scientific">Undibacterium squillarum</name>
    <dbReference type="NCBI Taxonomy" id="1131567"/>
    <lineage>
        <taxon>Bacteria</taxon>
        <taxon>Pseudomonadati</taxon>
        <taxon>Pseudomonadota</taxon>
        <taxon>Betaproteobacteria</taxon>
        <taxon>Burkholderiales</taxon>
        <taxon>Oxalobacteraceae</taxon>
        <taxon>Undibacterium</taxon>
    </lineage>
</organism>
<feature type="transmembrane region" description="Helical" evidence="5">
    <location>
        <begin position="271"/>
        <end position="293"/>
    </location>
</feature>
<proteinExistence type="predicted"/>
<comment type="caution">
    <text evidence="7">The sequence shown here is derived from an EMBL/GenBank/DDBJ whole genome shotgun (WGS) entry which is preliminary data.</text>
</comment>
<feature type="transmembrane region" description="Helical" evidence="5">
    <location>
        <begin position="131"/>
        <end position="151"/>
    </location>
</feature>
<feature type="transmembrane region" description="Helical" evidence="5">
    <location>
        <begin position="45"/>
        <end position="64"/>
    </location>
</feature>
<dbReference type="RefSeq" id="WP_189356239.1">
    <property type="nucleotide sequence ID" value="NZ_BMYU01000002.1"/>
</dbReference>
<evidence type="ECO:0000256" key="4">
    <source>
        <dbReference type="ARBA" id="ARBA00023136"/>
    </source>
</evidence>
<name>A0ABQ2XY57_9BURK</name>
<protein>
    <recommendedName>
        <fullName evidence="6">O-antigen ligase-related domain-containing protein</fullName>
    </recommendedName>
</protein>
<accession>A0ABQ2XY57</accession>
<feature type="transmembrane region" description="Helical" evidence="5">
    <location>
        <begin position="184"/>
        <end position="204"/>
    </location>
</feature>
<dbReference type="PANTHER" id="PTHR37422:SF23">
    <property type="entry name" value="TEICHURONIC ACID BIOSYNTHESIS PROTEIN TUAE"/>
    <property type="match status" value="1"/>
</dbReference>
<keyword evidence="3 5" id="KW-1133">Transmembrane helix</keyword>
<sequence>MAEIIFLVPLIALFFAFRHNAAWLFLYVYLPSLLLFPDTFHTQMTGLPKLSINQAMILGIIPFAIQQYRRFWKWTITDLMVIALMMCMSYSEYAGSNINDARNLTVTMWSAALFPYVLCKLCLLAEDIEIALTRVFVGLMAVVTFICIYEARFGFNPFIALLQPFFPGQGMGWVTTFRYGFARIAGPFAHAILAGIMMAMTYRLHRWLQWGGHWDGHLHLLKRLPWDPAKVLTVLFFLGMVMTVARGPWLGGVAGAMIVFLSRTKNRRRALWILLALVLVCVPALYVGFQSYLDIQPGMKMTMSQESAMYRKVLMEKYIDIAIEHAVFGWGRNTWPKVPGMESIDNYYLLLTLMHGLSTMLLLVVLMLSLSVRLVIRGMKELPGAASLAMTHAGIIVMVAVSLVTVYLGEQVIPAVFLIFGWADACLIRPYRPQDYLPATEAQPEHQVDDSAFPGKRIIQ</sequence>
<feature type="domain" description="O-antigen ligase-related" evidence="6">
    <location>
        <begin position="232"/>
        <end position="363"/>
    </location>
</feature>
<evidence type="ECO:0000256" key="5">
    <source>
        <dbReference type="SAM" id="Phobius"/>
    </source>
</evidence>
<evidence type="ECO:0000313" key="8">
    <source>
        <dbReference type="Proteomes" id="UP000653343"/>
    </source>
</evidence>
<reference evidence="8" key="1">
    <citation type="journal article" date="2019" name="Int. J. Syst. Evol. Microbiol.">
        <title>The Global Catalogue of Microorganisms (GCM) 10K type strain sequencing project: providing services to taxonomists for standard genome sequencing and annotation.</title>
        <authorList>
            <consortium name="The Broad Institute Genomics Platform"/>
            <consortium name="The Broad Institute Genome Sequencing Center for Infectious Disease"/>
            <person name="Wu L."/>
            <person name="Ma J."/>
        </authorList>
    </citation>
    <scope>NUCLEOTIDE SEQUENCE [LARGE SCALE GENOMIC DNA]</scope>
    <source>
        <strain evidence="8">KCTC 23917</strain>
    </source>
</reference>